<dbReference type="EMBL" id="JABBNT010000009">
    <property type="protein sequence ID" value="NMM46717.1"/>
    <property type="molecule type" value="Genomic_DNA"/>
</dbReference>
<feature type="domain" description="NAD-dependent epimerase/dehydratase" evidence="3">
    <location>
        <begin position="15"/>
        <end position="218"/>
    </location>
</feature>
<protein>
    <submittedName>
        <fullName evidence="4">SDR family oxidoreductase</fullName>
    </submittedName>
</protein>
<dbReference type="Pfam" id="PF01370">
    <property type="entry name" value="Epimerase"/>
    <property type="match status" value="1"/>
</dbReference>
<comment type="similarity">
    <text evidence="2">Belongs to the NAD(P)-dependent epimerase/dehydratase family.</text>
</comment>
<evidence type="ECO:0000313" key="5">
    <source>
        <dbReference type="Proteomes" id="UP000539372"/>
    </source>
</evidence>
<evidence type="ECO:0000256" key="1">
    <source>
        <dbReference type="ARBA" id="ARBA00005125"/>
    </source>
</evidence>
<dbReference type="AlphaFoldDB" id="A0A7Y0HI84"/>
<comment type="pathway">
    <text evidence="1">Bacterial outer membrane biogenesis; LPS O-antigen biosynthesis.</text>
</comment>
<dbReference type="SUPFAM" id="SSF51735">
    <property type="entry name" value="NAD(P)-binding Rossmann-fold domains"/>
    <property type="match status" value="1"/>
</dbReference>
<dbReference type="PANTHER" id="PTHR43000">
    <property type="entry name" value="DTDP-D-GLUCOSE 4,6-DEHYDRATASE-RELATED"/>
    <property type="match status" value="1"/>
</dbReference>
<dbReference type="Proteomes" id="UP000539372">
    <property type="component" value="Unassembled WGS sequence"/>
</dbReference>
<reference evidence="4 5" key="1">
    <citation type="submission" date="2020-04" db="EMBL/GenBank/DDBJ databases">
        <title>Rhodospirillaceae bacterium KN72 isolated from deep sea.</title>
        <authorList>
            <person name="Zhang D.-C."/>
        </authorList>
    </citation>
    <scope>NUCLEOTIDE SEQUENCE [LARGE SCALE GENOMIC DNA]</scope>
    <source>
        <strain evidence="4 5">KN72</strain>
    </source>
</reference>
<name>A0A7Y0HI84_9PROT</name>
<dbReference type="RefSeq" id="WP_169627121.1">
    <property type="nucleotide sequence ID" value="NZ_JABBNT010000009.1"/>
</dbReference>
<gene>
    <name evidence="4" type="ORF">HH303_19670</name>
</gene>
<dbReference type="InterPro" id="IPR001509">
    <property type="entry name" value="Epimerase_deHydtase"/>
</dbReference>
<evidence type="ECO:0000256" key="2">
    <source>
        <dbReference type="ARBA" id="ARBA00007637"/>
    </source>
</evidence>
<keyword evidence="5" id="KW-1185">Reference proteome</keyword>
<accession>A0A7Y0HI84</accession>
<dbReference type="Gene3D" id="3.40.50.720">
    <property type="entry name" value="NAD(P)-binding Rossmann-like Domain"/>
    <property type="match status" value="1"/>
</dbReference>
<proteinExistence type="inferred from homology"/>
<dbReference type="CDD" id="cd08946">
    <property type="entry name" value="SDR_e"/>
    <property type="match status" value="1"/>
</dbReference>
<organism evidence="4 5">
    <name type="scientific">Pacificispira spongiicola</name>
    <dbReference type="NCBI Taxonomy" id="2729598"/>
    <lineage>
        <taxon>Bacteria</taxon>
        <taxon>Pseudomonadati</taxon>
        <taxon>Pseudomonadota</taxon>
        <taxon>Alphaproteobacteria</taxon>
        <taxon>Rhodospirillales</taxon>
        <taxon>Rhodospirillaceae</taxon>
        <taxon>Pacificispira</taxon>
    </lineage>
</organism>
<sequence length="305" mass="33213">MIRHHESAEHSPDRVVILGANGFIGRALVERLHADGICTIGFGSADIDLTEPGSVNRLADILSPTDSVVVLSALTPDRGRDIDSFMKNLAIGRNVFKALHIQPVRHVVYMSSDAVYPFDEAPVDEASPISSEDYYGMMHIVREMMFRKLTGCVVAVLRCSSVYGGADSHDSYGPNRFRRQAAETGRIVLGGSGEETRDHIYVGDVVDLTVRVLACHSEGTLNLATGTSTTFMEVAETVADQFDTRPEIVSTTRTLPITHRTFDVAALSTAFPDFGHTPLSAGLKQAHFEEFGEREFLKPISSSGT</sequence>
<evidence type="ECO:0000313" key="4">
    <source>
        <dbReference type="EMBL" id="NMM46717.1"/>
    </source>
</evidence>
<evidence type="ECO:0000259" key="3">
    <source>
        <dbReference type="Pfam" id="PF01370"/>
    </source>
</evidence>
<comment type="caution">
    <text evidence="4">The sequence shown here is derived from an EMBL/GenBank/DDBJ whole genome shotgun (WGS) entry which is preliminary data.</text>
</comment>
<dbReference type="InterPro" id="IPR036291">
    <property type="entry name" value="NAD(P)-bd_dom_sf"/>
</dbReference>